<dbReference type="Gene3D" id="2.60.40.1220">
    <property type="match status" value="2"/>
</dbReference>
<feature type="domain" description="SLH" evidence="2">
    <location>
        <begin position="1276"/>
        <end position="1333"/>
    </location>
</feature>
<dbReference type="PANTHER" id="PTHR43308">
    <property type="entry name" value="OUTER MEMBRANE PROTEIN ALPHA-RELATED"/>
    <property type="match status" value="1"/>
</dbReference>
<dbReference type="InterPro" id="IPR011801">
    <property type="entry name" value="Swm_rep_I_cyn"/>
</dbReference>
<dbReference type="PROSITE" id="PS51272">
    <property type="entry name" value="SLH"/>
    <property type="match status" value="3"/>
</dbReference>
<comment type="caution">
    <text evidence="3">The sequence shown here is derived from an EMBL/GenBank/DDBJ whole genome shotgun (WGS) entry which is preliminary data.</text>
</comment>
<keyword evidence="1" id="KW-0732">Signal</keyword>
<evidence type="ECO:0000259" key="2">
    <source>
        <dbReference type="PROSITE" id="PS51272"/>
    </source>
</evidence>
<organism evidence="3 4">
    <name type="scientific">Paenibacillus segetis</name>
    <dbReference type="NCBI Taxonomy" id="1325360"/>
    <lineage>
        <taxon>Bacteria</taxon>
        <taxon>Bacillati</taxon>
        <taxon>Bacillota</taxon>
        <taxon>Bacilli</taxon>
        <taxon>Bacillales</taxon>
        <taxon>Paenibacillaceae</taxon>
        <taxon>Paenibacillus</taxon>
    </lineage>
</organism>
<sequence length="1333" mass="142853">MRKKISMGIIFVLVVNMLLGAIVSAADPVAGGSPIVITMSPADGAKGVPIETNQIQLKFDRDVKMGTGTIEVTKVDNTGETTVVTQPITPQPYVMSRYDISLPTGVLTNGTMYYVKGTAGTFVDANATSIQSDNLRMTFKTISAQGSTAPVISNVAPGRGEIITDEAKELKITFDKTINKGIGFIYVNRASDNQNFIKLSPQDAKIEGDMDNEVSWPISGLSRGERYYVLIDRGAFKDLDDHPFEGISSAQEWYFNVKGNPVTWATSTPTLPANGATGISNTGTVQLNFSRPVYPDSGNLSLRLTDSSGTSVKEFNVTSSEVKGGGTNKITITLPTLSYNQRYSLSALAGVFKDSDNNPSPKVDLSFSTGTTTSTALTWNSLSPLDRSLNNAITTNVVATFNRDISLTDPSGATGIKLMKQGTTTPITARVSTSGKQLIIIPSANLQEGTTYYVDIASGAIKDQSTGELFRGLDGASSWTFQTLVSDKTAPVIQSSTMYSNSVIRLQYNKTLDSTINLLTSSFAVTVNGETRRISSAYVSGESVYVTLDTGVAVGQVIRISYSGNSVRPVQDLSKNPAASFSNREVTNGVDSVLPKPVEGSVSGSTLTLTFSESLKSLSSRYAYDQFSVTADGYSKGINSIYQSGRTITLYLSSSVSNGEIVKVSYSPGSYPLQDSRGQNISAFSDYFVRNTYDTKPPELTEIEGSGNKITLTYNEALKTTNIPMKSQFSVLVNNTAVYVTNIEVVSNRVVLTLASSFTKDQVVTLSYVSGYGGIADLNGNLAGYIDLQPITYSLLMEGIRYATVKGDIITVVYNNTLKPTSFLPVNQFDVSVDKVNRGVQTATVSGDTVTLKLSSAVTANQVVSLSYMTGSTPLYDNQGTILKAYTNMPVQNVTDKGTTTSTPGGIEQPNYVTQMSASDFGKSGYLLNISVAQALQSLSRNGESIKKYSLDSTKVLAGMKYVTNNNVSKMLVFEVPSTEKAAQVDIPLSALLEVYSSGKTGSFAVKYKDYMYELPIDKIPYTEISRVLGSSTMSAANLTVQLEAISRAQLAVTTSNNAVTTTPLVDPVQLYVTANNGPNMDAGEVSHIGQLYFRVSGSLPSTNQVALFKYNVATSKLSFMPSSVIGSSASMIFSGKVNGNSIIGPAVGYSFFSDTTKHWAKEAISELAGKLIVEPRSGSYDKFEPDKNITRAEFAVFIAKGLGLSGDMSRRFPDVSTGAVGEYIGAAAKAGIITGYTDGTFKPNSYITREQMALMMVRAMEYTGYSVSNNGTTTQTLSKFKDASKIQSKETVAKAVREGIIQGMTSNTFQPQGNATRAQAVVMLKRVLDKLD</sequence>
<dbReference type="Pfam" id="PF13205">
    <property type="entry name" value="Big_5"/>
    <property type="match status" value="3"/>
</dbReference>
<dbReference type="Pfam" id="PF00395">
    <property type="entry name" value="SLH"/>
    <property type="match status" value="3"/>
</dbReference>
<dbReference type="InterPro" id="IPR051465">
    <property type="entry name" value="Cell_Envelope_Struct_Comp"/>
</dbReference>
<name>A0ABQ1YQ62_9BACL</name>
<accession>A0ABQ1YQ62</accession>
<dbReference type="NCBIfam" id="TIGR02059">
    <property type="entry name" value="swm_rep_I"/>
    <property type="match status" value="4"/>
</dbReference>
<feature type="domain" description="SLH" evidence="2">
    <location>
        <begin position="1208"/>
        <end position="1271"/>
    </location>
</feature>
<gene>
    <name evidence="3" type="ORF">GCM10008013_37630</name>
</gene>
<dbReference type="RefSeq" id="WP_188541378.1">
    <property type="nucleotide sequence ID" value="NZ_BMFT01000002.1"/>
</dbReference>
<proteinExistence type="predicted"/>
<evidence type="ECO:0000256" key="1">
    <source>
        <dbReference type="ARBA" id="ARBA00022729"/>
    </source>
</evidence>
<dbReference type="InterPro" id="IPR032812">
    <property type="entry name" value="SbsA_Ig"/>
</dbReference>
<dbReference type="InterPro" id="IPR014755">
    <property type="entry name" value="Cu-Rt/internalin_Ig-like"/>
</dbReference>
<dbReference type="Pfam" id="PF13753">
    <property type="entry name" value="SWM_repeat"/>
    <property type="match status" value="4"/>
</dbReference>
<dbReference type="PANTHER" id="PTHR43308:SF5">
    <property type="entry name" value="S-LAYER PROTEIN _ PEPTIDOGLYCAN ENDO-BETA-N-ACETYLGLUCOSAMINIDASE"/>
    <property type="match status" value="1"/>
</dbReference>
<dbReference type="InterPro" id="IPR028059">
    <property type="entry name" value="SWM_rpt"/>
</dbReference>
<evidence type="ECO:0000313" key="4">
    <source>
        <dbReference type="Proteomes" id="UP000659344"/>
    </source>
</evidence>
<protein>
    <recommendedName>
        <fullName evidence="2">SLH domain-containing protein</fullName>
    </recommendedName>
</protein>
<dbReference type="InterPro" id="IPR001119">
    <property type="entry name" value="SLH_dom"/>
</dbReference>
<dbReference type="EMBL" id="BMFT01000002">
    <property type="protein sequence ID" value="GGH32917.1"/>
    <property type="molecule type" value="Genomic_DNA"/>
</dbReference>
<keyword evidence="4" id="KW-1185">Reference proteome</keyword>
<reference evidence="4" key="1">
    <citation type="journal article" date="2019" name="Int. J. Syst. Evol. Microbiol.">
        <title>The Global Catalogue of Microorganisms (GCM) 10K type strain sequencing project: providing services to taxonomists for standard genome sequencing and annotation.</title>
        <authorList>
            <consortium name="The Broad Institute Genomics Platform"/>
            <consortium name="The Broad Institute Genome Sequencing Center for Infectious Disease"/>
            <person name="Wu L."/>
            <person name="Ma J."/>
        </authorList>
    </citation>
    <scope>NUCLEOTIDE SEQUENCE [LARGE SCALE GENOMIC DNA]</scope>
    <source>
        <strain evidence="4">CGMCC 1.12769</strain>
    </source>
</reference>
<dbReference type="Proteomes" id="UP000659344">
    <property type="component" value="Unassembled WGS sequence"/>
</dbReference>
<evidence type="ECO:0000313" key="3">
    <source>
        <dbReference type="EMBL" id="GGH32917.1"/>
    </source>
</evidence>
<feature type="domain" description="SLH" evidence="2">
    <location>
        <begin position="1148"/>
        <end position="1207"/>
    </location>
</feature>